<reference evidence="1" key="1">
    <citation type="submission" date="2018-05" db="EMBL/GenBank/DDBJ databases">
        <authorList>
            <person name="Lanie J.A."/>
            <person name="Ng W.-L."/>
            <person name="Kazmierczak K.M."/>
            <person name="Andrzejewski T.M."/>
            <person name="Davidsen T.M."/>
            <person name="Wayne K.J."/>
            <person name="Tettelin H."/>
            <person name="Glass J.I."/>
            <person name="Rusch D."/>
            <person name="Podicherti R."/>
            <person name="Tsui H.-C.T."/>
            <person name="Winkler M.E."/>
        </authorList>
    </citation>
    <scope>NUCLEOTIDE SEQUENCE</scope>
</reference>
<gene>
    <name evidence="1" type="ORF">METZ01_LOCUS195673</name>
</gene>
<proteinExistence type="predicted"/>
<dbReference type="AlphaFoldDB" id="A0A382DXC9"/>
<organism evidence="1">
    <name type="scientific">marine metagenome</name>
    <dbReference type="NCBI Taxonomy" id="408172"/>
    <lineage>
        <taxon>unclassified sequences</taxon>
        <taxon>metagenomes</taxon>
        <taxon>ecological metagenomes</taxon>
    </lineage>
</organism>
<protein>
    <submittedName>
        <fullName evidence="1">Uncharacterized protein</fullName>
    </submittedName>
</protein>
<accession>A0A382DXC9</accession>
<name>A0A382DXC9_9ZZZZ</name>
<dbReference type="EMBL" id="UINC01041485">
    <property type="protein sequence ID" value="SVB42819.1"/>
    <property type="molecule type" value="Genomic_DNA"/>
</dbReference>
<sequence length="44" mass="5138">MEPVDSVGFFYLINKQHLLNLFSLLTPYNTLSKYLALQNVHLIE</sequence>
<evidence type="ECO:0000313" key="1">
    <source>
        <dbReference type="EMBL" id="SVB42819.1"/>
    </source>
</evidence>